<dbReference type="RefSeq" id="WP_224199632.1">
    <property type="nucleotide sequence ID" value="NZ_NFZT01000001.1"/>
</dbReference>
<reference evidence="4" key="1">
    <citation type="submission" date="2017-05" db="EMBL/GenBank/DDBJ databases">
        <authorList>
            <person name="Lin X."/>
        </authorList>
    </citation>
    <scope>NUCLEOTIDE SEQUENCE [LARGE SCALE GENOMIC DNA]</scope>
    <source>
        <strain evidence="4">JLT2012</strain>
    </source>
</reference>
<dbReference type="SUPFAM" id="SSF51069">
    <property type="entry name" value="Carbonic anhydrase"/>
    <property type="match status" value="1"/>
</dbReference>
<dbReference type="InterPro" id="IPR036398">
    <property type="entry name" value="CA_dom_sf"/>
</dbReference>
<organism evidence="3 4">
    <name type="scientific">Pacificimonas flava</name>
    <dbReference type="NCBI Taxonomy" id="1234595"/>
    <lineage>
        <taxon>Bacteria</taxon>
        <taxon>Pseudomonadati</taxon>
        <taxon>Pseudomonadota</taxon>
        <taxon>Alphaproteobacteria</taxon>
        <taxon>Sphingomonadales</taxon>
        <taxon>Sphingosinicellaceae</taxon>
        <taxon>Pacificimonas</taxon>
    </lineage>
</organism>
<evidence type="ECO:0000313" key="3">
    <source>
        <dbReference type="EMBL" id="OWV33488.1"/>
    </source>
</evidence>
<dbReference type="GO" id="GO:0008270">
    <property type="term" value="F:zinc ion binding"/>
    <property type="evidence" value="ECO:0007669"/>
    <property type="project" value="InterPro"/>
</dbReference>
<dbReference type="CDD" id="cd03124">
    <property type="entry name" value="alpha_CA_prokaryotic_like"/>
    <property type="match status" value="1"/>
</dbReference>
<dbReference type="PANTHER" id="PTHR18952">
    <property type="entry name" value="CARBONIC ANHYDRASE"/>
    <property type="match status" value="1"/>
</dbReference>
<dbReference type="SMART" id="SM01057">
    <property type="entry name" value="Carb_anhydrase"/>
    <property type="match status" value="1"/>
</dbReference>
<dbReference type="InterPro" id="IPR041891">
    <property type="entry name" value="Alpha_CA_prokaryot-like"/>
</dbReference>
<protein>
    <submittedName>
        <fullName evidence="3">Twin-arginine translocation pathway signal protein</fullName>
    </submittedName>
</protein>
<dbReference type="InterPro" id="IPR001148">
    <property type="entry name" value="CA_dom"/>
</dbReference>
<feature type="signal peptide" evidence="1">
    <location>
        <begin position="1"/>
        <end position="21"/>
    </location>
</feature>
<name>A0A219B6S7_9SPHN</name>
<feature type="chain" id="PRO_5012488169" evidence="1">
    <location>
        <begin position="22"/>
        <end position="244"/>
    </location>
</feature>
<dbReference type="Gene3D" id="3.10.200.10">
    <property type="entry name" value="Alpha carbonic anhydrase"/>
    <property type="match status" value="1"/>
</dbReference>
<keyword evidence="1" id="KW-0732">Signal</keyword>
<dbReference type="InterPro" id="IPR023561">
    <property type="entry name" value="Carbonic_anhydrase_a-class"/>
</dbReference>
<evidence type="ECO:0000256" key="1">
    <source>
        <dbReference type="SAM" id="SignalP"/>
    </source>
</evidence>
<keyword evidence="4" id="KW-1185">Reference proteome</keyword>
<proteinExistence type="predicted"/>
<dbReference type="PROSITE" id="PS51144">
    <property type="entry name" value="ALPHA_CA_2"/>
    <property type="match status" value="1"/>
</dbReference>
<dbReference type="GO" id="GO:0004089">
    <property type="term" value="F:carbonate dehydratase activity"/>
    <property type="evidence" value="ECO:0007669"/>
    <property type="project" value="InterPro"/>
</dbReference>
<evidence type="ECO:0000313" key="4">
    <source>
        <dbReference type="Proteomes" id="UP000198462"/>
    </source>
</evidence>
<feature type="domain" description="Alpha-carbonic anhydrase" evidence="2">
    <location>
        <begin position="26"/>
        <end position="244"/>
    </location>
</feature>
<dbReference type="Proteomes" id="UP000198462">
    <property type="component" value="Unassembled WGS sequence"/>
</dbReference>
<dbReference type="Pfam" id="PF00194">
    <property type="entry name" value="Carb_anhydrase"/>
    <property type="match status" value="1"/>
</dbReference>
<dbReference type="GO" id="GO:0006730">
    <property type="term" value="P:one-carbon metabolic process"/>
    <property type="evidence" value="ECO:0007669"/>
    <property type="project" value="TreeGrafter"/>
</dbReference>
<evidence type="ECO:0000259" key="2">
    <source>
        <dbReference type="PROSITE" id="PS51144"/>
    </source>
</evidence>
<accession>A0A219B6S7</accession>
<sequence>MKSITTMLTAAAGLCATAALADTSVRDWVYGDGDVPEKWSIANEDYAACDAGAMQSPIDLNMANAYGDIDVAASYGTAPGDLKLGPGKVQVDVEPGMGMISGGDLFNLLQMHFHTPAEHALDGTRYPLVLHLVHATSEGRLGVLGVMFKEGEANPALDAIVQTIDADEDDLELDVGALVPEELAVYRYMGSLTTPPCTEGVNWHVAEEVLTASAAQIEAMEARLGTSNRSLQPLNGRLVVAPSN</sequence>
<gene>
    <name evidence="3" type="ORF">B5C34_08465</name>
</gene>
<dbReference type="AlphaFoldDB" id="A0A219B6S7"/>
<dbReference type="EMBL" id="NFZT01000001">
    <property type="protein sequence ID" value="OWV33488.1"/>
    <property type="molecule type" value="Genomic_DNA"/>
</dbReference>
<comment type="caution">
    <text evidence="3">The sequence shown here is derived from an EMBL/GenBank/DDBJ whole genome shotgun (WGS) entry which is preliminary data.</text>
</comment>
<dbReference type="PANTHER" id="PTHR18952:SF208">
    <property type="entry name" value="CARBONIC ANHYDRASE XA-RELATED"/>
    <property type="match status" value="1"/>
</dbReference>